<sequence>MANRLPSLKLAELKEACLEMEPVEGVDELEGKRKAEITGPIKDDLLACVSNPDTYDFSVGEGS</sequence>
<evidence type="ECO:0000313" key="2">
    <source>
        <dbReference type="Proteomes" id="UP000595437"/>
    </source>
</evidence>
<gene>
    <name evidence="1" type="ORF">FKW44_012402</name>
</gene>
<keyword evidence="2" id="KW-1185">Reference proteome</keyword>
<dbReference type="AlphaFoldDB" id="A0A7T8HKH8"/>
<protein>
    <submittedName>
        <fullName evidence="1">Uncharacterized protein</fullName>
    </submittedName>
</protein>
<dbReference type="Proteomes" id="UP000595437">
    <property type="component" value="Chromosome 8"/>
</dbReference>
<dbReference type="EMBL" id="CP045897">
    <property type="protein sequence ID" value="QQP51150.1"/>
    <property type="molecule type" value="Genomic_DNA"/>
</dbReference>
<name>A0A7T8HKH8_CALRO</name>
<feature type="non-terminal residue" evidence="1">
    <location>
        <position position="63"/>
    </location>
</feature>
<reference evidence="2" key="1">
    <citation type="submission" date="2021-01" db="EMBL/GenBank/DDBJ databases">
        <title>Caligus Genome Assembly.</title>
        <authorList>
            <person name="Gallardo-Escarate C."/>
        </authorList>
    </citation>
    <scope>NUCLEOTIDE SEQUENCE [LARGE SCALE GENOMIC DNA]</scope>
</reference>
<proteinExistence type="predicted"/>
<organism evidence="1 2">
    <name type="scientific">Caligus rogercresseyi</name>
    <name type="common">Sea louse</name>
    <dbReference type="NCBI Taxonomy" id="217165"/>
    <lineage>
        <taxon>Eukaryota</taxon>
        <taxon>Metazoa</taxon>
        <taxon>Ecdysozoa</taxon>
        <taxon>Arthropoda</taxon>
        <taxon>Crustacea</taxon>
        <taxon>Multicrustacea</taxon>
        <taxon>Hexanauplia</taxon>
        <taxon>Copepoda</taxon>
        <taxon>Siphonostomatoida</taxon>
        <taxon>Caligidae</taxon>
        <taxon>Caligus</taxon>
    </lineage>
</organism>
<accession>A0A7T8HKH8</accession>
<evidence type="ECO:0000313" key="1">
    <source>
        <dbReference type="EMBL" id="QQP51150.1"/>
    </source>
</evidence>